<dbReference type="SUPFAM" id="SSF143081">
    <property type="entry name" value="BB1717-like"/>
    <property type="match status" value="1"/>
</dbReference>
<dbReference type="AlphaFoldDB" id="A0A317PPZ4"/>
<dbReference type="EMBL" id="QGTR01000001">
    <property type="protein sequence ID" value="PWW03578.1"/>
    <property type="molecule type" value="Genomic_DNA"/>
</dbReference>
<gene>
    <name evidence="9" type="ORF">DFR52_101259</name>
</gene>
<dbReference type="GO" id="GO:0008233">
    <property type="term" value="F:peptidase activity"/>
    <property type="evidence" value="ECO:0007669"/>
    <property type="project" value="UniProtKB-KW"/>
</dbReference>
<dbReference type="InterPro" id="IPR036590">
    <property type="entry name" value="SRAP-like"/>
</dbReference>
<dbReference type="Pfam" id="PF02586">
    <property type="entry name" value="SRAP"/>
    <property type="match status" value="1"/>
</dbReference>
<sequence length="157" mass="17976">MPTPPKFLERKKTDAGVTNVRNLDSPHWRRWHGVESRCVVPATEFSEYGKVRDPETKRLPLHWFAVSADRPLFVFAGIWTRWTSVRKVKEGEIEADIFAVLTCEPNGVVAPIHPKAMPVILTTPEEIDTWLTAPWDEAKELQRPLPEEQLVQVQDVA</sequence>
<keyword evidence="4 8" id="KW-0378">Hydrolase</keyword>
<evidence type="ECO:0000256" key="7">
    <source>
        <dbReference type="ARBA" id="ARBA00023239"/>
    </source>
</evidence>
<evidence type="ECO:0000313" key="9">
    <source>
        <dbReference type="EMBL" id="PWW03578.1"/>
    </source>
</evidence>
<dbReference type="PANTHER" id="PTHR13604:SF0">
    <property type="entry name" value="ABASIC SITE PROCESSING PROTEIN HMCES"/>
    <property type="match status" value="1"/>
</dbReference>
<accession>A0A317PPZ4</accession>
<dbReference type="GO" id="GO:0016829">
    <property type="term" value="F:lyase activity"/>
    <property type="evidence" value="ECO:0007669"/>
    <property type="project" value="UniProtKB-KW"/>
</dbReference>
<dbReference type="GO" id="GO:0006508">
    <property type="term" value="P:proteolysis"/>
    <property type="evidence" value="ECO:0007669"/>
    <property type="project" value="UniProtKB-KW"/>
</dbReference>
<keyword evidence="6" id="KW-0238">DNA-binding</keyword>
<reference evidence="9 10" key="1">
    <citation type="submission" date="2018-05" db="EMBL/GenBank/DDBJ databases">
        <title>Genomic Encyclopedia of Type Strains, Phase IV (KMG-IV): sequencing the most valuable type-strain genomes for metagenomic binning, comparative biology and taxonomic classification.</title>
        <authorList>
            <person name="Goeker M."/>
        </authorList>
    </citation>
    <scope>NUCLEOTIDE SEQUENCE [LARGE SCALE GENOMIC DNA]</scope>
    <source>
        <strain evidence="9 10">DSM 16791</strain>
    </source>
</reference>
<evidence type="ECO:0000313" key="10">
    <source>
        <dbReference type="Proteomes" id="UP000246352"/>
    </source>
</evidence>
<comment type="similarity">
    <text evidence="1 8">Belongs to the SOS response-associated peptidase family.</text>
</comment>
<dbReference type="GO" id="GO:0106300">
    <property type="term" value="P:protein-DNA covalent cross-linking repair"/>
    <property type="evidence" value="ECO:0007669"/>
    <property type="project" value="InterPro"/>
</dbReference>
<keyword evidence="7" id="KW-0456">Lyase</keyword>
<dbReference type="EC" id="3.4.-.-" evidence="8"/>
<evidence type="ECO:0000256" key="4">
    <source>
        <dbReference type="ARBA" id="ARBA00022801"/>
    </source>
</evidence>
<evidence type="ECO:0000256" key="8">
    <source>
        <dbReference type="RuleBase" id="RU364100"/>
    </source>
</evidence>
<protein>
    <recommendedName>
        <fullName evidence="8">Abasic site processing protein</fullName>
        <ecNumber evidence="8">3.4.-.-</ecNumber>
    </recommendedName>
</protein>
<dbReference type="Gene3D" id="3.90.1680.10">
    <property type="entry name" value="SOS response associated peptidase-like"/>
    <property type="match status" value="1"/>
</dbReference>
<name>A0A317PPZ4_9HYPH</name>
<dbReference type="PANTHER" id="PTHR13604">
    <property type="entry name" value="DC12-RELATED"/>
    <property type="match status" value="1"/>
</dbReference>
<evidence type="ECO:0000256" key="5">
    <source>
        <dbReference type="ARBA" id="ARBA00023124"/>
    </source>
</evidence>
<dbReference type="GO" id="GO:0003697">
    <property type="term" value="F:single-stranded DNA binding"/>
    <property type="evidence" value="ECO:0007669"/>
    <property type="project" value="InterPro"/>
</dbReference>
<organism evidence="9 10">
    <name type="scientific">Hoeflea marina</name>
    <dbReference type="NCBI Taxonomy" id="274592"/>
    <lineage>
        <taxon>Bacteria</taxon>
        <taxon>Pseudomonadati</taxon>
        <taxon>Pseudomonadota</taxon>
        <taxon>Alphaproteobacteria</taxon>
        <taxon>Hyphomicrobiales</taxon>
        <taxon>Rhizobiaceae</taxon>
        <taxon>Hoeflea</taxon>
    </lineage>
</organism>
<evidence type="ECO:0000256" key="6">
    <source>
        <dbReference type="ARBA" id="ARBA00023125"/>
    </source>
</evidence>
<keyword evidence="2 8" id="KW-0645">Protease</keyword>
<evidence type="ECO:0000256" key="3">
    <source>
        <dbReference type="ARBA" id="ARBA00022763"/>
    </source>
</evidence>
<keyword evidence="5" id="KW-0190">Covalent protein-DNA linkage</keyword>
<evidence type="ECO:0000256" key="2">
    <source>
        <dbReference type="ARBA" id="ARBA00022670"/>
    </source>
</evidence>
<dbReference type="Proteomes" id="UP000246352">
    <property type="component" value="Unassembled WGS sequence"/>
</dbReference>
<comment type="caution">
    <text evidence="9">The sequence shown here is derived from an EMBL/GenBank/DDBJ whole genome shotgun (WGS) entry which is preliminary data.</text>
</comment>
<keyword evidence="3" id="KW-0227">DNA damage</keyword>
<evidence type="ECO:0000256" key="1">
    <source>
        <dbReference type="ARBA" id="ARBA00008136"/>
    </source>
</evidence>
<keyword evidence="10" id="KW-1185">Reference proteome</keyword>
<dbReference type="InterPro" id="IPR003738">
    <property type="entry name" value="SRAP"/>
</dbReference>
<proteinExistence type="inferred from homology"/>